<protein>
    <submittedName>
        <fullName evidence="1">Predicted pyrophosphatase</fullName>
    </submittedName>
</protein>
<dbReference type="InterPro" id="IPR017850">
    <property type="entry name" value="Alkaline_phosphatase_core_sf"/>
</dbReference>
<evidence type="ECO:0000313" key="1">
    <source>
        <dbReference type="EMBL" id="GAP39579.1"/>
    </source>
</evidence>
<name>A0A0K8PAL1_9CHLR</name>
<dbReference type="AlphaFoldDB" id="A0A0K8PAL1"/>
<keyword evidence="2" id="KW-1185">Reference proteome</keyword>
<dbReference type="InterPro" id="IPR002591">
    <property type="entry name" value="Phosphodiest/P_Trfase"/>
</dbReference>
<evidence type="ECO:0000313" key="2">
    <source>
        <dbReference type="Proteomes" id="UP000053370"/>
    </source>
</evidence>
<dbReference type="Gene3D" id="3.40.720.10">
    <property type="entry name" value="Alkaline Phosphatase, subunit A"/>
    <property type="match status" value="1"/>
</dbReference>
<accession>A0A0K8PAL1</accession>
<dbReference type="STRING" id="1678840.ATC1_12110"/>
<proteinExistence type="predicted"/>
<sequence>MIVDQPEKKSMQPKNQIIFPDYSNNNLGIISSLLRYYNIPCATPSISELDDELASKKYRNVVMVLMDAMGSRILEKNLSTDSFLRRNLRKELTAVYPCTTVCVTSSFFSGLQPVSHSWLAWSLYFKEWKQVIDLFPYRDSFTGDLIDRNEKNVLDFMNFDPILPKIEESTQGSVKIHCVFTDIARPRLVDLAGKYLTKIGSFESLLQTTLEKSREPGDHFIFSYYKSPDDLLHKNGLTHPEVSEFLENIDRLFAEYADQFEDTLMIITADHGMQDINNHFYLNSVQPLNELLRNFPAGDPRAKFLYVHPGREDAFAERFKREFGNEFLLFSQDEFLSKKMLGEGRMHPKVKDFLGDFIACGIGNSDILFAPDGFRPPKEFNGHHAGLTAEEMFVPLILVK</sequence>
<dbReference type="Proteomes" id="UP000053370">
    <property type="component" value="Unassembled WGS sequence"/>
</dbReference>
<dbReference type="Pfam" id="PF01663">
    <property type="entry name" value="Phosphodiest"/>
    <property type="match status" value="1"/>
</dbReference>
<dbReference type="EMBL" id="DF968180">
    <property type="protein sequence ID" value="GAP39579.1"/>
    <property type="molecule type" value="Genomic_DNA"/>
</dbReference>
<dbReference type="SUPFAM" id="SSF53649">
    <property type="entry name" value="Alkaline phosphatase-like"/>
    <property type="match status" value="1"/>
</dbReference>
<reference evidence="1" key="1">
    <citation type="journal article" date="2015" name="Genome Announc.">
        <title>Draft Genome Sequence of Anaerolineae Strain TC1, a Novel Isolate from a Methanogenic Wastewater Treatment System.</title>
        <authorList>
            <person name="Matsuura N."/>
            <person name="Tourlousse D.M."/>
            <person name="Sun L."/>
            <person name="Toyonaga M."/>
            <person name="Kuroda K."/>
            <person name="Ohashi A."/>
            <person name="Cruz R."/>
            <person name="Yamaguchi T."/>
            <person name="Sekiguchi Y."/>
        </authorList>
    </citation>
    <scope>NUCLEOTIDE SEQUENCE [LARGE SCALE GENOMIC DNA]</scope>
    <source>
        <strain evidence="1">TC1</strain>
    </source>
</reference>
<dbReference type="OrthoDB" id="9779267at2"/>
<gene>
    <name evidence="1" type="ORF">ATC1_12110</name>
</gene>
<organism evidence="1">
    <name type="scientific">Flexilinea flocculi</name>
    <dbReference type="NCBI Taxonomy" id="1678840"/>
    <lineage>
        <taxon>Bacteria</taxon>
        <taxon>Bacillati</taxon>
        <taxon>Chloroflexota</taxon>
        <taxon>Anaerolineae</taxon>
        <taxon>Anaerolineales</taxon>
        <taxon>Anaerolineaceae</taxon>
        <taxon>Flexilinea</taxon>
    </lineage>
</organism>